<feature type="chain" id="PRO_5002060357" evidence="1">
    <location>
        <begin position="27"/>
        <end position="43"/>
    </location>
</feature>
<dbReference type="EMBL" id="GBRH01241579">
    <property type="protein sequence ID" value="JAD56316.1"/>
    <property type="molecule type" value="Transcribed_RNA"/>
</dbReference>
<evidence type="ECO:0000313" key="2">
    <source>
        <dbReference type="EMBL" id="JAD56316.1"/>
    </source>
</evidence>
<sequence length="43" mass="4757">MNCSLQKFSLLRTVLLIARLLWRVECSGVAQKLPAASVTAIRV</sequence>
<organism evidence="2">
    <name type="scientific">Arundo donax</name>
    <name type="common">Giant reed</name>
    <name type="synonym">Donax arundinaceus</name>
    <dbReference type="NCBI Taxonomy" id="35708"/>
    <lineage>
        <taxon>Eukaryota</taxon>
        <taxon>Viridiplantae</taxon>
        <taxon>Streptophyta</taxon>
        <taxon>Embryophyta</taxon>
        <taxon>Tracheophyta</taxon>
        <taxon>Spermatophyta</taxon>
        <taxon>Magnoliopsida</taxon>
        <taxon>Liliopsida</taxon>
        <taxon>Poales</taxon>
        <taxon>Poaceae</taxon>
        <taxon>PACMAD clade</taxon>
        <taxon>Arundinoideae</taxon>
        <taxon>Arundineae</taxon>
        <taxon>Arundo</taxon>
    </lineage>
</organism>
<dbReference type="AlphaFoldDB" id="A0A0A9AYW2"/>
<accession>A0A0A9AYW2</accession>
<name>A0A0A9AYW2_ARUDO</name>
<reference evidence="2" key="2">
    <citation type="journal article" date="2015" name="Data Brief">
        <title>Shoot transcriptome of the giant reed, Arundo donax.</title>
        <authorList>
            <person name="Barrero R.A."/>
            <person name="Guerrero F.D."/>
            <person name="Moolhuijzen P."/>
            <person name="Goolsby J.A."/>
            <person name="Tidwell J."/>
            <person name="Bellgard S.E."/>
            <person name="Bellgard M.I."/>
        </authorList>
    </citation>
    <scope>NUCLEOTIDE SEQUENCE</scope>
    <source>
        <tissue evidence="2">Shoot tissue taken approximately 20 cm above the soil surface</tissue>
    </source>
</reference>
<protein>
    <submittedName>
        <fullName evidence="2">Uncharacterized protein</fullName>
    </submittedName>
</protein>
<reference evidence="2" key="1">
    <citation type="submission" date="2014-09" db="EMBL/GenBank/DDBJ databases">
        <authorList>
            <person name="Magalhaes I.L.F."/>
            <person name="Oliveira U."/>
            <person name="Santos F.R."/>
            <person name="Vidigal T.H.D.A."/>
            <person name="Brescovit A.D."/>
            <person name="Santos A.J."/>
        </authorList>
    </citation>
    <scope>NUCLEOTIDE SEQUENCE</scope>
    <source>
        <tissue evidence="2">Shoot tissue taken approximately 20 cm above the soil surface</tissue>
    </source>
</reference>
<feature type="signal peptide" evidence="1">
    <location>
        <begin position="1"/>
        <end position="26"/>
    </location>
</feature>
<proteinExistence type="predicted"/>
<evidence type="ECO:0000256" key="1">
    <source>
        <dbReference type="SAM" id="SignalP"/>
    </source>
</evidence>
<keyword evidence="1" id="KW-0732">Signal</keyword>